<keyword evidence="3 5" id="KW-0648">Protein biosynthesis</keyword>
<dbReference type="GO" id="GO:0003743">
    <property type="term" value="F:translation initiation factor activity"/>
    <property type="evidence" value="ECO:0007669"/>
    <property type="project" value="UniProtKB-UniRule"/>
</dbReference>
<dbReference type="NCBIfam" id="NF003085">
    <property type="entry name" value="PRK04012.1-5"/>
    <property type="match status" value="1"/>
</dbReference>
<evidence type="ECO:0000256" key="2">
    <source>
        <dbReference type="ARBA" id="ARBA00022540"/>
    </source>
</evidence>
<dbReference type="Proteomes" id="UP000054387">
    <property type="component" value="Unassembled WGS sequence"/>
</dbReference>
<dbReference type="GO" id="GO:0003723">
    <property type="term" value="F:RNA binding"/>
    <property type="evidence" value="ECO:0007669"/>
    <property type="project" value="InterPro"/>
</dbReference>
<dbReference type="RefSeq" id="WP_058581346.1">
    <property type="nucleotide sequence ID" value="NZ_LOPU01000018.1"/>
</dbReference>
<proteinExistence type="inferred from homology"/>
<dbReference type="PROSITE" id="PS50832">
    <property type="entry name" value="S1_IF1_TYPE"/>
    <property type="match status" value="1"/>
</dbReference>
<organism evidence="9 10">
    <name type="scientific">Haloprofundus marisrubri</name>
    <dbReference type="NCBI Taxonomy" id="1514971"/>
    <lineage>
        <taxon>Archaea</taxon>
        <taxon>Methanobacteriati</taxon>
        <taxon>Methanobacteriota</taxon>
        <taxon>Stenosarchaea group</taxon>
        <taxon>Halobacteria</taxon>
        <taxon>Halobacteriales</taxon>
        <taxon>Haloferacaceae</taxon>
        <taxon>Haloprofundus</taxon>
    </lineage>
</organism>
<keyword evidence="2 5" id="KW-0396">Initiation factor</keyword>
<evidence type="ECO:0000256" key="3">
    <source>
        <dbReference type="ARBA" id="ARBA00022917"/>
    </source>
</evidence>
<gene>
    <name evidence="5" type="primary">eif1a</name>
    <name evidence="9" type="ORF">AUR64_10315</name>
</gene>
<comment type="similarity">
    <text evidence="1 5 6">Belongs to the eIF-1A family.</text>
</comment>
<reference evidence="9 10" key="1">
    <citation type="submission" date="2015-12" db="EMBL/GenBank/DDBJ databases">
        <title>Haloprofundus marisrubri gen. nov., sp. nov., an extremely halophilic archaeon isolated from the Discovery deep brine-seawater interface in the Red Sea.</title>
        <authorList>
            <person name="Zhang G."/>
            <person name="Stingl U."/>
            <person name="Rashid M."/>
        </authorList>
    </citation>
    <scope>NUCLEOTIDE SEQUENCE [LARGE SCALE GENOMIC DNA]</scope>
    <source>
        <strain evidence="9 10">SB9</strain>
    </source>
</reference>
<dbReference type="NCBIfam" id="TIGR00523">
    <property type="entry name" value="eIF-1A"/>
    <property type="match status" value="1"/>
</dbReference>
<dbReference type="SMART" id="SM00652">
    <property type="entry name" value="eIF1a"/>
    <property type="match status" value="1"/>
</dbReference>
<name>A0A0W1R9G4_9EURY</name>
<dbReference type="OrthoDB" id="2586at2157"/>
<evidence type="ECO:0000256" key="7">
    <source>
        <dbReference type="RuleBase" id="RU004365"/>
    </source>
</evidence>
<dbReference type="PROSITE" id="PS01262">
    <property type="entry name" value="IF1A"/>
    <property type="match status" value="1"/>
</dbReference>
<feature type="domain" description="S1-like" evidence="8">
    <location>
        <begin position="6"/>
        <end position="80"/>
    </location>
</feature>
<dbReference type="Pfam" id="PF01176">
    <property type="entry name" value="eIF-1a"/>
    <property type="match status" value="1"/>
</dbReference>
<dbReference type="InterPro" id="IPR001253">
    <property type="entry name" value="TIF_eIF-1A"/>
</dbReference>
<dbReference type="CDD" id="cd05793">
    <property type="entry name" value="S1_IF1A"/>
    <property type="match status" value="1"/>
</dbReference>
<evidence type="ECO:0000313" key="10">
    <source>
        <dbReference type="Proteomes" id="UP000054387"/>
    </source>
</evidence>
<evidence type="ECO:0000313" key="9">
    <source>
        <dbReference type="EMBL" id="KTG09991.1"/>
    </source>
</evidence>
<dbReference type="PANTHER" id="PTHR21668">
    <property type="entry name" value="EIF-1A"/>
    <property type="match status" value="1"/>
</dbReference>
<dbReference type="InterPro" id="IPR006196">
    <property type="entry name" value="RNA-binding_domain_S1_IF1"/>
</dbReference>
<accession>A0A0W1R9G4</accession>
<sequence>MSEESGRRNLRMPAEGEQFALVTDMQGYGRVRLRCNDGKERMGRIPGRMRKRIWIREGDVVLVDPWDWENGKADIVWRYDQQDADQLREEGHINVG</sequence>
<keyword evidence="10" id="KW-1185">Reference proteome</keyword>
<dbReference type="InterPro" id="IPR012340">
    <property type="entry name" value="NA-bd_OB-fold"/>
</dbReference>
<dbReference type="EMBL" id="LOPU01000018">
    <property type="protein sequence ID" value="KTG09991.1"/>
    <property type="molecule type" value="Genomic_DNA"/>
</dbReference>
<comment type="function">
    <text evidence="4 5 7">Seems to be required for maximal rate of protein biosynthesis. Enhances ribosome dissociation into subunits and stabilizes the binding of the initiator Met-tRNA(I) to 40 S ribosomal subunits.</text>
</comment>
<dbReference type="Gene3D" id="2.40.50.140">
    <property type="entry name" value="Nucleic acid-binding proteins"/>
    <property type="match status" value="1"/>
</dbReference>
<evidence type="ECO:0000256" key="6">
    <source>
        <dbReference type="RuleBase" id="RU004364"/>
    </source>
</evidence>
<dbReference type="AlphaFoldDB" id="A0A0W1R9G4"/>
<evidence type="ECO:0000259" key="8">
    <source>
        <dbReference type="PROSITE" id="PS50832"/>
    </source>
</evidence>
<dbReference type="InterPro" id="IPR018104">
    <property type="entry name" value="TIF_eIF-1A_CS"/>
</dbReference>
<evidence type="ECO:0000256" key="1">
    <source>
        <dbReference type="ARBA" id="ARBA00007392"/>
    </source>
</evidence>
<dbReference type="STRING" id="1514971.AUR64_10315"/>
<dbReference type="NCBIfam" id="NF003083">
    <property type="entry name" value="PRK04012.1-2"/>
    <property type="match status" value="1"/>
</dbReference>
<dbReference type="NCBIfam" id="NF003084">
    <property type="entry name" value="PRK04012.1-3"/>
    <property type="match status" value="1"/>
</dbReference>
<protein>
    <recommendedName>
        <fullName evidence="5">Translation initiation factor 1A</fullName>
        <shortName evidence="5">aIF-1A</shortName>
    </recommendedName>
</protein>
<evidence type="ECO:0000256" key="5">
    <source>
        <dbReference type="HAMAP-Rule" id="MF_00216"/>
    </source>
</evidence>
<dbReference type="HAMAP" id="MF_00216">
    <property type="entry name" value="aIF_1A"/>
    <property type="match status" value="1"/>
</dbReference>
<evidence type="ECO:0000256" key="4">
    <source>
        <dbReference type="ARBA" id="ARBA00025502"/>
    </source>
</evidence>
<comment type="caution">
    <text evidence="9">The sequence shown here is derived from an EMBL/GenBank/DDBJ whole genome shotgun (WGS) entry which is preliminary data.</text>
</comment>
<dbReference type="SUPFAM" id="SSF50249">
    <property type="entry name" value="Nucleic acid-binding proteins"/>
    <property type="match status" value="1"/>
</dbReference>